<keyword evidence="1" id="KW-0614">Plasmid</keyword>
<protein>
    <submittedName>
        <fullName evidence="1">Uncharacterized protein</fullName>
    </submittedName>
</protein>
<proteinExistence type="predicted"/>
<evidence type="ECO:0000313" key="2">
    <source>
        <dbReference type="Proteomes" id="UP000070260"/>
    </source>
</evidence>
<gene>
    <name evidence="1" type="ORF">JFP838_pA0015</name>
</gene>
<dbReference type="RefSeq" id="WP_061429542.1">
    <property type="nucleotide sequence ID" value="NZ_CATNZX010000001.1"/>
</dbReference>
<accession>A0A140GQX2</accession>
<reference evidence="1 2" key="1">
    <citation type="journal article" date="2016" name="PLoS ONE">
        <title>Plasmid Characterization and Chromosome Analysis of Two netF+ Clostridium perfringens Isolates Associated with Foal and Canine Necrotizing Enteritis.</title>
        <authorList>
            <person name="Mehdizadeh Gohari I."/>
            <person name="Kropinski A.M."/>
            <person name="Weese S.J."/>
            <person name="Parreira V.R."/>
            <person name="Whitehead A.E."/>
            <person name="Boerlin P."/>
            <person name="Prescott J.F."/>
        </authorList>
    </citation>
    <scope>NUCLEOTIDE SEQUENCE [LARGE SCALE GENOMIC DNA]</scope>
    <source>
        <strain evidence="1 2">JP838</strain>
        <plasmid evidence="2">Plasmid pJFP838A</plasmid>
    </source>
</reference>
<dbReference type="PATRIC" id="fig|1502.177.peg.3221"/>
<organism evidence="1 2">
    <name type="scientific">Clostridium perfringens</name>
    <dbReference type="NCBI Taxonomy" id="1502"/>
    <lineage>
        <taxon>Bacteria</taxon>
        <taxon>Bacillati</taxon>
        <taxon>Bacillota</taxon>
        <taxon>Clostridia</taxon>
        <taxon>Eubacteriales</taxon>
        <taxon>Clostridiaceae</taxon>
        <taxon>Clostridium</taxon>
    </lineage>
</organism>
<geneLocation type="plasmid" evidence="1 2">
    <name>pJFP838A</name>
</geneLocation>
<dbReference type="Proteomes" id="UP000070260">
    <property type="component" value="Plasmid pJFP838A"/>
</dbReference>
<dbReference type="AlphaFoldDB" id="A0A140GQX2"/>
<dbReference type="EMBL" id="CP013615">
    <property type="protein sequence ID" value="AMN30931.1"/>
    <property type="molecule type" value="Genomic_DNA"/>
</dbReference>
<name>A0A140GQX2_CLOPF</name>
<evidence type="ECO:0000313" key="1">
    <source>
        <dbReference type="EMBL" id="AMN30931.1"/>
    </source>
</evidence>
<sequence length="384" mass="44437">MFLRDFCDIGKEALKQIINGFEINIQPTAINIKKADFSLCPKSCEALCKKDASYCQKINCNLLNLKNITNEEALLETENMSKDLIYEEVYSAEKNKIVHLSKYQILEFLTLHFMVKRTDGLIKNVSFSKLAKFLNCSLNTVISNSYLLADYNLIAIQKVDVDTYDISICEYKNYFLTKEYGGKGYMQITKEVLTTLLSLDNKDLSINLVKTVLKELLDYSNKRISKIFDITEDEDNYTIEKNLKEIKKSLPKRFYKKTILKLYNKLKSLNLFNVDFVDRIIVMKPTNRADGYTIAKESKKRFFNIVKSKIEVLNKKLQKEKSVVEITDSQVKGVVDLCTYYGVNNVCNILDLFQNSLKFKDRVEDGKLLPDLIRNQLSKINFNA</sequence>